<feature type="region of interest" description="Disordered" evidence="1">
    <location>
        <begin position="286"/>
        <end position="332"/>
    </location>
</feature>
<dbReference type="GO" id="GO:0005085">
    <property type="term" value="F:guanyl-nucleotide exchange factor activity"/>
    <property type="evidence" value="ECO:0007669"/>
    <property type="project" value="TreeGrafter"/>
</dbReference>
<evidence type="ECO:0000256" key="1">
    <source>
        <dbReference type="SAM" id="MobiDB-lite"/>
    </source>
</evidence>
<feature type="region of interest" description="Disordered" evidence="1">
    <location>
        <begin position="576"/>
        <end position="596"/>
    </location>
</feature>
<proteinExistence type="predicted"/>
<feature type="region of interest" description="Disordered" evidence="1">
    <location>
        <begin position="354"/>
        <end position="375"/>
    </location>
</feature>
<feature type="compositionally biased region" description="Polar residues" evidence="1">
    <location>
        <begin position="322"/>
        <end position="332"/>
    </location>
</feature>
<dbReference type="Proteomes" id="UP001234581">
    <property type="component" value="Unassembled WGS sequence"/>
</dbReference>
<evidence type="ECO:0000313" key="2">
    <source>
        <dbReference type="EMBL" id="KAJ8661311.1"/>
    </source>
</evidence>
<feature type="compositionally biased region" description="Low complexity" evidence="1">
    <location>
        <begin position="405"/>
        <end position="417"/>
    </location>
</feature>
<dbReference type="GO" id="GO:0031085">
    <property type="term" value="C:BLOC-3 complex"/>
    <property type="evidence" value="ECO:0007669"/>
    <property type="project" value="TreeGrafter"/>
</dbReference>
<feature type="compositionally biased region" description="Polar residues" evidence="1">
    <location>
        <begin position="354"/>
        <end position="373"/>
    </location>
</feature>
<feature type="region of interest" description="Disordered" evidence="1">
    <location>
        <begin position="404"/>
        <end position="499"/>
    </location>
</feature>
<sequence length="784" mass="89330">MIALLILNNSGDLIYQSTFSTLQQPNEANTIRLFLPLLLSKDLLKANFHDRIHYVHHRNKTIAFWEKHGLLYLMWTRRGTIPVDMLQHHLHIIDRLLHFQFGPHWYNKVEGIASSSSTRPLRWRGSLTISHTDIATCLSRLPFLMVAAPLLPPLYSPEMLCCVEQVELQEDLRQRLEECLRESCDTAFGSGSQQNTASSRFVSFFATPPSSRRVLNLSPLMRHYQHTENQHHYRWTDAFLFARDKLVSRCSKSNNDELFESTLPSEALLFLKTMASEYAEQAAAREDIAEQRMSRPSASSSRSHDTIETRYDDDDNGPTPQPSSSEATSQKSSVTYIYDSSSVSAPFKIREKSTSSVTVASSNCSTPSLSWSSPPILMHNQLLSRLSRKSLDYDDRPLPELRRWSSLTRPTTTVSTSQPPPPHSSTTDLLPSDQLPPNATIFHHPSTGSLDEKPMDDDGPLPSSLPLESGFGLASRPTLRQSAPSSPASRSRSQSNADRLSARTSLKNMFSTFLQGEQHQQPHATDDDTTAQHEGKVMSRWIKWKHQHHMSLCVILLVHLGEGLCATILFRDDHEEERQNHNHHQPNHHHHHQQHLDDILPDRMTNHTAVKTLRTTLQDHLKDFSSFLLTKETTHFSILSFITSYPGLLHFIRIRNGSMLSPRIVDLTYLNQDHDLILEMGEKYQEWVSCSETAPRWGWPSITRLEQLSEEMVKIAKANSVSTSAEYQINQLPGHPGFQCALRRAKGNSDECLMAMYFSFIPEAVVLDMHHRLFHDVSQRLLEQ</sequence>
<dbReference type="EMBL" id="JARTCD010000009">
    <property type="protein sequence ID" value="KAJ8661311.1"/>
    <property type="molecule type" value="Genomic_DNA"/>
</dbReference>
<feature type="compositionally biased region" description="Low complexity" evidence="1">
    <location>
        <begin position="481"/>
        <end position="495"/>
    </location>
</feature>
<dbReference type="AlphaFoldDB" id="A0AAD7Y1G1"/>
<comment type="caution">
    <text evidence="2">The sequence shown here is derived from an EMBL/GenBank/DDBJ whole genome shotgun (WGS) entry which is preliminary data.</text>
</comment>
<accession>A0AAD7Y1G1</accession>
<feature type="compositionally biased region" description="Basic residues" evidence="1">
    <location>
        <begin position="581"/>
        <end position="593"/>
    </location>
</feature>
<organism evidence="2 3">
    <name type="scientific">Lichtheimia ornata</name>
    <dbReference type="NCBI Taxonomy" id="688661"/>
    <lineage>
        <taxon>Eukaryota</taxon>
        <taxon>Fungi</taxon>
        <taxon>Fungi incertae sedis</taxon>
        <taxon>Mucoromycota</taxon>
        <taxon>Mucoromycotina</taxon>
        <taxon>Mucoromycetes</taxon>
        <taxon>Mucorales</taxon>
        <taxon>Lichtheimiaceae</taxon>
        <taxon>Lichtheimia</taxon>
    </lineage>
</organism>
<protein>
    <submittedName>
        <fullName evidence="2">Uncharacterized protein</fullName>
    </submittedName>
</protein>
<evidence type="ECO:0000313" key="3">
    <source>
        <dbReference type="Proteomes" id="UP001234581"/>
    </source>
</evidence>
<name>A0AAD7Y1G1_9FUNG</name>
<reference evidence="2 3" key="1">
    <citation type="submission" date="2023-03" db="EMBL/GenBank/DDBJ databases">
        <title>Genome sequence of Lichtheimia ornata CBS 291.66.</title>
        <authorList>
            <person name="Mohabir J.T."/>
            <person name="Shea T.P."/>
            <person name="Kurbessoian T."/>
            <person name="Berby B."/>
            <person name="Fontaine J."/>
            <person name="Livny J."/>
            <person name="Gnirke A."/>
            <person name="Stajich J.E."/>
            <person name="Cuomo C.A."/>
        </authorList>
    </citation>
    <scope>NUCLEOTIDE SEQUENCE [LARGE SCALE GENOMIC DNA]</scope>
    <source>
        <strain evidence="2">CBS 291.66</strain>
    </source>
</reference>
<dbReference type="PANTHER" id="PTHR12761">
    <property type="entry name" value="HERMANSKY-PUDLAK SYNDROME PROTEIN 1"/>
    <property type="match status" value="1"/>
</dbReference>
<dbReference type="InterPro" id="IPR026053">
    <property type="entry name" value="HPS1"/>
</dbReference>
<dbReference type="RefSeq" id="XP_058346224.1">
    <property type="nucleotide sequence ID" value="XM_058483135.1"/>
</dbReference>
<gene>
    <name evidence="2" type="ORF">O0I10_003061</name>
</gene>
<keyword evidence="3" id="KW-1185">Reference proteome</keyword>
<dbReference type="GeneID" id="83210474"/>
<dbReference type="PANTHER" id="PTHR12761:SF1">
    <property type="entry name" value="BLOC-3 COMPLEX MEMBER HPS1"/>
    <property type="match status" value="1"/>
</dbReference>